<organism evidence="1 2">
    <name type="scientific">Knufia fluminis</name>
    <dbReference type="NCBI Taxonomy" id="191047"/>
    <lineage>
        <taxon>Eukaryota</taxon>
        <taxon>Fungi</taxon>
        <taxon>Dikarya</taxon>
        <taxon>Ascomycota</taxon>
        <taxon>Pezizomycotina</taxon>
        <taxon>Eurotiomycetes</taxon>
        <taxon>Chaetothyriomycetidae</taxon>
        <taxon>Chaetothyriales</taxon>
        <taxon>Trichomeriaceae</taxon>
        <taxon>Knufia</taxon>
    </lineage>
</organism>
<reference evidence="1 2" key="1">
    <citation type="submission" date="2022-12" db="EMBL/GenBank/DDBJ databases">
        <title>Genomic features and morphological characterization of a novel Knufia sp. strain isolated from spacecraft assembly facility.</title>
        <authorList>
            <person name="Teixeira M."/>
            <person name="Chander A.M."/>
            <person name="Stajich J.E."/>
            <person name="Venkateswaran K."/>
        </authorList>
    </citation>
    <scope>NUCLEOTIDE SEQUENCE [LARGE SCALE GENOMIC DNA]</scope>
    <source>
        <strain evidence="1 2">FJI-L2-BK-P2</strain>
    </source>
</reference>
<feature type="non-terminal residue" evidence="1">
    <location>
        <position position="90"/>
    </location>
</feature>
<dbReference type="Proteomes" id="UP001316803">
    <property type="component" value="Unassembled WGS sequence"/>
</dbReference>
<keyword evidence="2" id="KW-1185">Reference proteome</keyword>
<evidence type="ECO:0000313" key="2">
    <source>
        <dbReference type="Proteomes" id="UP001316803"/>
    </source>
</evidence>
<accession>A0AAN8EC08</accession>
<proteinExistence type="predicted"/>
<name>A0AAN8EC08_9EURO</name>
<protein>
    <submittedName>
        <fullName evidence="1">Uncharacterized protein</fullName>
    </submittedName>
</protein>
<gene>
    <name evidence="1" type="ORF">OHC33_011275</name>
</gene>
<sequence length="90" mass="10546">MQLSETIILSANRIPTHKSYPGYTRRDAMKDRLIDLILLDKHLDCCETRRQWISEKIKAVVQQGKRWNQIIQHFGREAVLLLSTNVTEGR</sequence>
<comment type="caution">
    <text evidence="1">The sequence shown here is derived from an EMBL/GenBank/DDBJ whole genome shotgun (WGS) entry which is preliminary data.</text>
</comment>
<dbReference type="EMBL" id="JAKLMC020000088">
    <property type="protein sequence ID" value="KAK5947708.1"/>
    <property type="molecule type" value="Genomic_DNA"/>
</dbReference>
<evidence type="ECO:0000313" key="1">
    <source>
        <dbReference type="EMBL" id="KAK5947708.1"/>
    </source>
</evidence>
<dbReference type="AlphaFoldDB" id="A0AAN8EC08"/>